<dbReference type="NCBIfam" id="TIGR01722">
    <property type="entry name" value="MMSDH"/>
    <property type="match status" value="1"/>
</dbReference>
<dbReference type="InterPro" id="IPR016161">
    <property type="entry name" value="Ald_DH/histidinol_DH"/>
</dbReference>
<comment type="caution">
    <text evidence="5">The sequence shown here is derived from an EMBL/GenBank/DDBJ whole genome shotgun (WGS) entry which is preliminary data.</text>
</comment>
<evidence type="ECO:0000256" key="2">
    <source>
        <dbReference type="ARBA" id="ARBA00023002"/>
    </source>
</evidence>
<protein>
    <recommendedName>
        <fullName evidence="1">methylmalonate-semialdehyde dehydrogenase (CoA acylating)</fullName>
        <ecNumber evidence="1">1.2.1.27</ecNumber>
    </recommendedName>
</protein>
<keyword evidence="3" id="KW-0520">NAD</keyword>
<dbReference type="EC" id="1.2.1.27" evidence="1"/>
<dbReference type="Gene3D" id="3.40.309.10">
    <property type="entry name" value="Aldehyde Dehydrogenase, Chain A, domain 2"/>
    <property type="match status" value="1"/>
</dbReference>
<dbReference type="EMBL" id="JAVFJF020000022">
    <property type="protein sequence ID" value="MEJ8675437.1"/>
    <property type="molecule type" value="Genomic_DNA"/>
</dbReference>
<dbReference type="PANTHER" id="PTHR43866:SF4">
    <property type="entry name" value="MALONATE-SEMIALDEHYDE DEHYDROGENASE"/>
    <property type="match status" value="1"/>
</dbReference>
<dbReference type="RefSeq" id="WP_307911020.1">
    <property type="nucleotide sequence ID" value="NZ_JAVFJF020000022.1"/>
</dbReference>
<dbReference type="InterPro" id="IPR010061">
    <property type="entry name" value="MeMal-semiAld_DH"/>
</dbReference>
<accession>A0ABU8V2T1</accession>
<dbReference type="InterPro" id="IPR016163">
    <property type="entry name" value="Ald_DH_C"/>
</dbReference>
<dbReference type="SUPFAM" id="SSF53720">
    <property type="entry name" value="ALDH-like"/>
    <property type="match status" value="1"/>
</dbReference>
<name>A0ABU8V2T1_9NEIS</name>
<keyword evidence="6" id="KW-1185">Reference proteome</keyword>
<feature type="domain" description="Aldehyde dehydrogenase" evidence="4">
    <location>
        <begin position="17"/>
        <end position="477"/>
    </location>
</feature>
<evidence type="ECO:0000313" key="5">
    <source>
        <dbReference type="EMBL" id="MEJ8675437.1"/>
    </source>
</evidence>
<proteinExistence type="predicted"/>
<dbReference type="GO" id="GO:0016491">
    <property type="term" value="F:oxidoreductase activity"/>
    <property type="evidence" value="ECO:0007669"/>
    <property type="project" value="UniProtKB-KW"/>
</dbReference>
<dbReference type="Gene3D" id="3.40.605.10">
    <property type="entry name" value="Aldehyde Dehydrogenase, Chain A, domain 1"/>
    <property type="match status" value="1"/>
</dbReference>
<reference evidence="5 6" key="1">
    <citation type="submission" date="2023-12" db="EMBL/GenBank/DDBJ databases">
        <title>Evaluation and characterization of a potential secondary metabolite violacein from indigenous Chromobacterium amazonense SAM215.</title>
        <authorList>
            <person name="Tarafdar M.R."/>
            <person name="Abedin S.M."/>
            <person name="Atiqua A."/>
            <person name="Saha A."/>
            <person name="Khan S.N."/>
        </authorList>
    </citation>
    <scope>NUCLEOTIDE SEQUENCE [LARGE SCALE GENOMIC DNA]</scope>
    <source>
        <strain evidence="5 6">SAM215</strain>
    </source>
</reference>
<gene>
    <name evidence="5" type="ORF">QCL97_011930</name>
</gene>
<dbReference type="InterPro" id="IPR015590">
    <property type="entry name" value="Aldehyde_DH_dom"/>
</dbReference>
<keyword evidence="2 5" id="KW-0560">Oxidoreductase</keyword>
<dbReference type="PANTHER" id="PTHR43866">
    <property type="entry name" value="MALONATE-SEMIALDEHYDE DEHYDROGENASE"/>
    <property type="match status" value="1"/>
</dbReference>
<dbReference type="Pfam" id="PF00171">
    <property type="entry name" value="Aldedh"/>
    <property type="match status" value="1"/>
</dbReference>
<dbReference type="CDD" id="cd07085">
    <property type="entry name" value="ALDH_F6_MMSDH"/>
    <property type="match status" value="1"/>
</dbReference>
<evidence type="ECO:0000313" key="6">
    <source>
        <dbReference type="Proteomes" id="UP001224516"/>
    </source>
</evidence>
<evidence type="ECO:0000256" key="1">
    <source>
        <dbReference type="ARBA" id="ARBA00013048"/>
    </source>
</evidence>
<organism evidence="5 6">
    <name type="scientific">Chromobacterium amazonense</name>
    <dbReference type="NCBI Taxonomy" id="1382803"/>
    <lineage>
        <taxon>Bacteria</taxon>
        <taxon>Pseudomonadati</taxon>
        <taxon>Pseudomonadota</taxon>
        <taxon>Betaproteobacteria</taxon>
        <taxon>Neisseriales</taxon>
        <taxon>Chromobacteriaceae</taxon>
        <taxon>Chromobacterium</taxon>
    </lineage>
</organism>
<sequence length="497" mass="52701">MTTLQHLIHGEACDGGSRRAPVFNPSTGEAIAEVQLADAATVAQAVAAAQAAFPAWRDTPPAKRAQVLFRFKQLLEQHEAEIVPLISREHGKTLEDAAGELKRGIENVEYACAAPELLKGEYSRNAGPAIDAWSDFQPLGVVAGITPFNFPAMVPLWMYPLAIACGNAFVLKPSERDPSSTLLIARLLHEAGLPRGVLNVVHGDKEAVDALLAAPEVKAVSFVGSTPIAEYIYAEGSRRGKRVQALGGAKNHAVVLPDADLDNAASALMGAAYGSCGERCMAISVAVCVGDQAANALIAKLTPQIQALKVGPGTLPGLDMGPLVTRAHLDKVSGYIADGVAAGAQLVVDGRGITVPGHEGGFFLGGCLFDRVTPQMRIYQEEIFGPVLCVVRVGSLEEAIALINAHEYGNGTCIFTRDGEAARLFADTVEVGMVGINVPLPVPVAYHSFGGWKRSLFGDLHAYGPDGVRFYTRRKAVTQRWPQRASHEASQFAFPSL</sequence>
<evidence type="ECO:0000256" key="3">
    <source>
        <dbReference type="ARBA" id="ARBA00023027"/>
    </source>
</evidence>
<dbReference type="InterPro" id="IPR016162">
    <property type="entry name" value="Ald_DH_N"/>
</dbReference>
<evidence type="ECO:0000259" key="4">
    <source>
        <dbReference type="Pfam" id="PF00171"/>
    </source>
</evidence>
<dbReference type="InterPro" id="IPR016160">
    <property type="entry name" value="Ald_DH_CS_CYS"/>
</dbReference>
<dbReference type="PROSITE" id="PS00070">
    <property type="entry name" value="ALDEHYDE_DEHYDR_CYS"/>
    <property type="match status" value="1"/>
</dbReference>
<dbReference type="Proteomes" id="UP001224516">
    <property type="component" value="Unassembled WGS sequence"/>
</dbReference>